<keyword evidence="2" id="KW-1185">Reference proteome</keyword>
<evidence type="ECO:0000313" key="1">
    <source>
        <dbReference type="EMBL" id="SJL13015.1"/>
    </source>
</evidence>
<dbReference type="Proteomes" id="UP000219338">
    <property type="component" value="Unassembled WGS sequence"/>
</dbReference>
<evidence type="ECO:0000313" key="2">
    <source>
        <dbReference type="Proteomes" id="UP000219338"/>
    </source>
</evidence>
<gene>
    <name evidence="1" type="ORF">ARMOST_16451</name>
</gene>
<dbReference type="OrthoDB" id="2853338at2759"/>
<evidence type="ECO:0008006" key="3">
    <source>
        <dbReference type="Google" id="ProtNLM"/>
    </source>
</evidence>
<dbReference type="EMBL" id="FUEG01000018">
    <property type="protein sequence ID" value="SJL13015.1"/>
    <property type="molecule type" value="Genomic_DNA"/>
</dbReference>
<name>A0A284RWA6_ARMOS</name>
<organism evidence="1 2">
    <name type="scientific">Armillaria ostoyae</name>
    <name type="common">Armillaria root rot fungus</name>
    <dbReference type="NCBI Taxonomy" id="47428"/>
    <lineage>
        <taxon>Eukaryota</taxon>
        <taxon>Fungi</taxon>
        <taxon>Dikarya</taxon>
        <taxon>Basidiomycota</taxon>
        <taxon>Agaricomycotina</taxon>
        <taxon>Agaricomycetes</taxon>
        <taxon>Agaricomycetidae</taxon>
        <taxon>Agaricales</taxon>
        <taxon>Marasmiineae</taxon>
        <taxon>Physalacriaceae</taxon>
        <taxon>Armillaria</taxon>
    </lineage>
</organism>
<accession>A0A284RWA6</accession>
<dbReference type="Gene3D" id="3.80.10.10">
    <property type="entry name" value="Ribonuclease Inhibitor"/>
    <property type="match status" value="1"/>
</dbReference>
<proteinExistence type="predicted"/>
<dbReference type="InterPro" id="IPR032675">
    <property type="entry name" value="LRR_dom_sf"/>
</dbReference>
<protein>
    <recommendedName>
        <fullName evidence="3">F-box domain-containing protein</fullName>
    </recommendedName>
</protein>
<reference evidence="2" key="1">
    <citation type="journal article" date="2017" name="Nat. Ecol. Evol.">
        <title>Genome expansion and lineage-specific genetic innovations in the forest pathogenic fungi Armillaria.</title>
        <authorList>
            <person name="Sipos G."/>
            <person name="Prasanna A.N."/>
            <person name="Walter M.C."/>
            <person name="O'Connor E."/>
            <person name="Balint B."/>
            <person name="Krizsan K."/>
            <person name="Kiss B."/>
            <person name="Hess J."/>
            <person name="Varga T."/>
            <person name="Slot J."/>
            <person name="Riley R."/>
            <person name="Boka B."/>
            <person name="Rigling D."/>
            <person name="Barry K."/>
            <person name="Lee J."/>
            <person name="Mihaltcheva S."/>
            <person name="LaButti K."/>
            <person name="Lipzen A."/>
            <person name="Waldron R."/>
            <person name="Moloney N.M."/>
            <person name="Sperisen C."/>
            <person name="Kredics L."/>
            <person name="Vagvoelgyi C."/>
            <person name="Patrignani A."/>
            <person name="Fitzpatrick D."/>
            <person name="Nagy I."/>
            <person name="Doyle S."/>
            <person name="Anderson J.B."/>
            <person name="Grigoriev I.V."/>
            <person name="Gueldener U."/>
            <person name="Muensterkoetter M."/>
            <person name="Nagy L.G."/>
        </authorList>
    </citation>
    <scope>NUCLEOTIDE SEQUENCE [LARGE SCALE GENOMIC DNA]</scope>
    <source>
        <strain evidence="2">C18/9</strain>
    </source>
</reference>
<dbReference type="STRING" id="47428.A0A284RWA6"/>
<dbReference type="AlphaFoldDB" id="A0A284RWA6"/>
<sequence length="531" mass="60814">MSCLICRNCGFVNAVPLEPQLQNITAIQSSDTFVSQILRGSRPLLDSDHTLLNAEIYKLDLLWSLYNAQLQEIQLHWCTVLKALENRQSIFAPIRRLPRDILIEIFHSVCDPWTLKVDYARRPEHHSLDVSGPLWVLRRVCGLWRDTLHTSPASWARNVVVTSPYSRHAPEILQTYLERTGDHPLSLMVICEGINRTREGEIMTLLVQSCNRWKNVHIGTDLHHIHHLESITDLPALQRIELDSADDYRSNYRLDICLNAPQLWKVSLLSQGMHQVRLPPSVTHYSGLITCAEDSQFLSHLPKLKTCHLQLFWEPSVKVQVEAPVVVAELRHLYVDHADLLNFITAPLLQSLTISKGQIEQSACVTSFFRRSGCHLESLSYSLRRTPSASKPSALISNMLSSEACSTISRLKLELGDRFDEVAQALTPSSVLPNLHHLILCVRTPVEKRDWYPIPNMIRSRRDVGVLRTVELQFNGELFLNDTYEDWEPIRNSEIKEDVRALTGDNLEMRVERWDPPSHEHLLIFSSDVIQ</sequence>